<dbReference type="EMBL" id="JAAAWN010000005">
    <property type="protein sequence ID" value="NDV90738.1"/>
    <property type="molecule type" value="Genomic_DNA"/>
</dbReference>
<evidence type="ECO:0000256" key="5">
    <source>
        <dbReference type="SAM" id="Phobius"/>
    </source>
</evidence>
<evidence type="ECO:0000259" key="6">
    <source>
        <dbReference type="Pfam" id="PF04116"/>
    </source>
</evidence>
<dbReference type="Proteomes" id="UP000470213">
    <property type="component" value="Unassembled WGS sequence"/>
</dbReference>
<feature type="transmembrane region" description="Helical" evidence="5">
    <location>
        <begin position="45"/>
        <end position="67"/>
    </location>
</feature>
<feature type="transmembrane region" description="Helical" evidence="5">
    <location>
        <begin position="141"/>
        <end position="171"/>
    </location>
</feature>
<comment type="caution">
    <text evidence="7">The sequence shown here is derived from an EMBL/GenBank/DDBJ whole genome shotgun (WGS) entry which is preliminary data.</text>
</comment>
<keyword evidence="2 5" id="KW-0812">Transmembrane</keyword>
<dbReference type="GO" id="GO:0016491">
    <property type="term" value="F:oxidoreductase activity"/>
    <property type="evidence" value="ECO:0007669"/>
    <property type="project" value="InterPro"/>
</dbReference>
<dbReference type="AlphaFoldDB" id="A0A7X5RK86"/>
<evidence type="ECO:0000256" key="4">
    <source>
        <dbReference type="ARBA" id="ARBA00023136"/>
    </source>
</evidence>
<sequence length="273" mass="31020">MNNEVIVRLAVFISIFAVMAIWEFLQPARAAKIGRNIRWRSNFAIVVIGALVSRIVLPGALVGVALWAENVNFGLFYRLSFPLWVTVTLSVLLLDIVIYWQHRWFHRIPLLWCLHKVHHADSHVDTSTGLRFHPIEIVLSLFIKAFAVAALGVPAIAVVIFEVALNGFAIFNHANIRLPRKLDDLVGKVLITQRLHRIHHSQRWQESNTNFGFSVSWWDKLFGSYTYEASKDDNKILIGQKDYPATAGNASLLTLLSLPFHKSKKNKSKPIPK</sequence>
<dbReference type="Pfam" id="PF04116">
    <property type="entry name" value="FA_hydroxylase"/>
    <property type="match status" value="1"/>
</dbReference>
<evidence type="ECO:0000313" key="8">
    <source>
        <dbReference type="Proteomes" id="UP000470213"/>
    </source>
</evidence>
<dbReference type="RefSeq" id="WP_163084318.1">
    <property type="nucleotide sequence ID" value="NZ_JAAAWN010000005.1"/>
</dbReference>
<reference evidence="7 8" key="1">
    <citation type="submission" date="2020-01" db="EMBL/GenBank/DDBJ databases">
        <authorList>
            <person name="Chen J."/>
            <person name="Zhu S."/>
            <person name="Yang J."/>
        </authorList>
    </citation>
    <scope>NUCLEOTIDE SEQUENCE [LARGE SCALE GENOMIC DNA]</scope>
    <source>
        <strain evidence="7 8">345S023</strain>
    </source>
</reference>
<evidence type="ECO:0000256" key="3">
    <source>
        <dbReference type="ARBA" id="ARBA00022989"/>
    </source>
</evidence>
<dbReference type="PANTHER" id="PTHR11863">
    <property type="entry name" value="STEROL DESATURASE"/>
    <property type="match status" value="1"/>
</dbReference>
<comment type="subcellular location">
    <subcellularLocation>
        <location evidence="1">Membrane</location>
    </subcellularLocation>
</comment>
<keyword evidence="8" id="KW-1185">Reference proteome</keyword>
<protein>
    <submittedName>
        <fullName evidence="7">Sterol desaturase family protein</fullName>
    </submittedName>
</protein>
<gene>
    <name evidence="7" type="ORF">GTH32_05940</name>
</gene>
<evidence type="ECO:0000313" key="7">
    <source>
        <dbReference type="EMBL" id="NDV90738.1"/>
    </source>
</evidence>
<feature type="domain" description="Fatty acid hydroxylase" evidence="6">
    <location>
        <begin position="88"/>
        <end position="224"/>
    </location>
</feature>
<evidence type="ECO:0000256" key="2">
    <source>
        <dbReference type="ARBA" id="ARBA00022692"/>
    </source>
</evidence>
<name>A0A7X5RK86_9ALTE</name>
<dbReference type="GO" id="GO:0008610">
    <property type="term" value="P:lipid biosynthetic process"/>
    <property type="evidence" value="ECO:0007669"/>
    <property type="project" value="InterPro"/>
</dbReference>
<feature type="transmembrane region" description="Helical" evidence="5">
    <location>
        <begin position="79"/>
        <end position="100"/>
    </location>
</feature>
<dbReference type="InterPro" id="IPR006694">
    <property type="entry name" value="Fatty_acid_hydroxylase"/>
</dbReference>
<feature type="transmembrane region" description="Helical" evidence="5">
    <location>
        <begin position="6"/>
        <end position="25"/>
    </location>
</feature>
<accession>A0A7X5RK86</accession>
<dbReference type="GO" id="GO:0016020">
    <property type="term" value="C:membrane"/>
    <property type="evidence" value="ECO:0007669"/>
    <property type="project" value="UniProtKB-SubCell"/>
</dbReference>
<keyword evidence="3 5" id="KW-1133">Transmembrane helix</keyword>
<organism evidence="7 8">
    <name type="scientific">Alteromonas profundi</name>
    <dbReference type="NCBI Taxonomy" id="2696062"/>
    <lineage>
        <taxon>Bacteria</taxon>
        <taxon>Pseudomonadati</taxon>
        <taxon>Pseudomonadota</taxon>
        <taxon>Gammaproteobacteria</taxon>
        <taxon>Alteromonadales</taxon>
        <taxon>Alteromonadaceae</taxon>
        <taxon>Alteromonas/Salinimonas group</taxon>
        <taxon>Alteromonas</taxon>
    </lineage>
</organism>
<proteinExistence type="predicted"/>
<evidence type="ECO:0000256" key="1">
    <source>
        <dbReference type="ARBA" id="ARBA00004370"/>
    </source>
</evidence>
<dbReference type="GO" id="GO:0005506">
    <property type="term" value="F:iron ion binding"/>
    <property type="evidence" value="ECO:0007669"/>
    <property type="project" value="InterPro"/>
</dbReference>
<dbReference type="InterPro" id="IPR050307">
    <property type="entry name" value="Sterol_Desaturase_Related"/>
</dbReference>
<keyword evidence="4 5" id="KW-0472">Membrane</keyword>